<keyword evidence="4" id="KW-0804">Transcription</keyword>
<evidence type="ECO:0000313" key="7">
    <source>
        <dbReference type="Proteomes" id="UP000196655"/>
    </source>
</evidence>
<dbReference type="InterPro" id="IPR036390">
    <property type="entry name" value="WH_DNA-bd_sf"/>
</dbReference>
<name>A0A211Z6C5_9PROT</name>
<evidence type="ECO:0000256" key="4">
    <source>
        <dbReference type="ARBA" id="ARBA00023163"/>
    </source>
</evidence>
<dbReference type="AlphaFoldDB" id="A0A211Z6C5"/>
<accession>A0A211Z6C5</accession>
<dbReference type="PROSITE" id="PS50931">
    <property type="entry name" value="HTH_LYSR"/>
    <property type="match status" value="1"/>
</dbReference>
<evidence type="ECO:0000259" key="5">
    <source>
        <dbReference type="PROSITE" id="PS50931"/>
    </source>
</evidence>
<dbReference type="Proteomes" id="UP000196655">
    <property type="component" value="Unassembled WGS sequence"/>
</dbReference>
<keyword evidence="3" id="KW-0238">DNA-binding</keyword>
<dbReference type="CDD" id="cd08414">
    <property type="entry name" value="PBP2_LTTR_aromatics_like"/>
    <property type="match status" value="1"/>
</dbReference>
<dbReference type="Gene3D" id="3.40.190.10">
    <property type="entry name" value="Periplasmic binding protein-like II"/>
    <property type="match status" value="2"/>
</dbReference>
<dbReference type="Gene3D" id="1.10.10.10">
    <property type="entry name" value="Winged helix-like DNA-binding domain superfamily/Winged helix DNA-binding domain"/>
    <property type="match status" value="1"/>
</dbReference>
<dbReference type="PANTHER" id="PTHR30346:SF0">
    <property type="entry name" value="HCA OPERON TRANSCRIPTIONAL ACTIVATOR HCAR"/>
    <property type="match status" value="1"/>
</dbReference>
<dbReference type="InterPro" id="IPR005119">
    <property type="entry name" value="LysR_subst-bd"/>
</dbReference>
<dbReference type="GO" id="GO:0003700">
    <property type="term" value="F:DNA-binding transcription factor activity"/>
    <property type="evidence" value="ECO:0007669"/>
    <property type="project" value="InterPro"/>
</dbReference>
<dbReference type="GO" id="GO:0032993">
    <property type="term" value="C:protein-DNA complex"/>
    <property type="evidence" value="ECO:0007669"/>
    <property type="project" value="TreeGrafter"/>
</dbReference>
<reference evidence="7" key="1">
    <citation type="submission" date="2017-05" db="EMBL/GenBank/DDBJ databases">
        <authorList>
            <person name="Macchi M."/>
            <person name="Festa S."/>
            <person name="Coppotelli B.M."/>
            <person name="Morelli I.S."/>
        </authorList>
    </citation>
    <scope>NUCLEOTIDE SEQUENCE [LARGE SCALE GENOMIC DNA]</scope>
    <source>
        <strain evidence="7">I</strain>
    </source>
</reference>
<dbReference type="Pfam" id="PF03466">
    <property type="entry name" value="LysR_substrate"/>
    <property type="match status" value="1"/>
</dbReference>
<dbReference type="SUPFAM" id="SSF46785">
    <property type="entry name" value="Winged helix' DNA-binding domain"/>
    <property type="match status" value="1"/>
</dbReference>
<comment type="similarity">
    <text evidence="1">Belongs to the LysR transcriptional regulatory family.</text>
</comment>
<evidence type="ECO:0000313" key="6">
    <source>
        <dbReference type="EMBL" id="OWJ60811.1"/>
    </source>
</evidence>
<comment type="caution">
    <text evidence="6">The sequence shown here is derived from an EMBL/GenBank/DDBJ whole genome shotgun (WGS) entry which is preliminary data.</text>
</comment>
<dbReference type="SUPFAM" id="SSF53850">
    <property type="entry name" value="Periplasmic binding protein-like II"/>
    <property type="match status" value="1"/>
</dbReference>
<evidence type="ECO:0000256" key="2">
    <source>
        <dbReference type="ARBA" id="ARBA00023015"/>
    </source>
</evidence>
<keyword evidence="7" id="KW-1185">Reference proteome</keyword>
<proteinExistence type="inferred from homology"/>
<dbReference type="OrthoDB" id="9811588at2"/>
<keyword evidence="2" id="KW-0805">Transcription regulation</keyword>
<dbReference type="RefSeq" id="WP_088156611.1">
    <property type="nucleotide sequence ID" value="NZ_NHON01000111.1"/>
</dbReference>
<dbReference type="Pfam" id="PF00126">
    <property type="entry name" value="HTH_1"/>
    <property type="match status" value="1"/>
</dbReference>
<dbReference type="FunFam" id="1.10.10.10:FF:000001">
    <property type="entry name" value="LysR family transcriptional regulator"/>
    <property type="match status" value="1"/>
</dbReference>
<evidence type="ECO:0000256" key="1">
    <source>
        <dbReference type="ARBA" id="ARBA00009437"/>
    </source>
</evidence>
<feature type="domain" description="HTH lysR-type" evidence="5">
    <location>
        <begin position="2"/>
        <end position="59"/>
    </location>
</feature>
<dbReference type="InterPro" id="IPR000847">
    <property type="entry name" value="LysR_HTH_N"/>
</dbReference>
<dbReference type="EMBL" id="NHON01000111">
    <property type="protein sequence ID" value="OWJ60811.1"/>
    <property type="molecule type" value="Genomic_DNA"/>
</dbReference>
<dbReference type="PRINTS" id="PR00039">
    <property type="entry name" value="HTHLYSR"/>
</dbReference>
<sequence>MIDIRQMRYFTALAETLHFGRAAERLHLTQPPLSRQIAALERELGVKLLERHSRQAALTRAGRRFLEDSRTVLAAFDQACRNAVLAERGELGELSVGFMMHAAFTIVPSLTRRYVTAYPEIELTLREAMPAGLVDDVLAGRFDVGILFPPGPVRGLETWPVHSESLCAALPAGHPLAGRDRLDARDLEGQPLIATPPEVSPTLRDAIARYCRSAGFQPAIRLETQMQQTIVQLVAEELGIALVPECMGALGVAGVVFRPLADAPVIDHVIAWRAGNLNPALKTFLATAGAAPA</sequence>
<protein>
    <submittedName>
        <fullName evidence="6">LysR family transcriptional regulator</fullName>
    </submittedName>
</protein>
<organism evidence="6 7">
    <name type="scientific">Inquilinus limosus</name>
    <dbReference type="NCBI Taxonomy" id="171674"/>
    <lineage>
        <taxon>Bacteria</taxon>
        <taxon>Pseudomonadati</taxon>
        <taxon>Pseudomonadota</taxon>
        <taxon>Alphaproteobacteria</taxon>
        <taxon>Rhodospirillales</taxon>
        <taxon>Rhodospirillaceae</taxon>
        <taxon>Inquilinus</taxon>
    </lineage>
</organism>
<evidence type="ECO:0000256" key="3">
    <source>
        <dbReference type="ARBA" id="ARBA00023125"/>
    </source>
</evidence>
<dbReference type="PANTHER" id="PTHR30346">
    <property type="entry name" value="TRANSCRIPTIONAL DUAL REGULATOR HCAR-RELATED"/>
    <property type="match status" value="1"/>
</dbReference>
<dbReference type="InterPro" id="IPR036388">
    <property type="entry name" value="WH-like_DNA-bd_sf"/>
</dbReference>
<gene>
    <name evidence="6" type="ORF">BWR60_31765</name>
</gene>
<dbReference type="GO" id="GO:0003677">
    <property type="term" value="F:DNA binding"/>
    <property type="evidence" value="ECO:0007669"/>
    <property type="project" value="UniProtKB-KW"/>
</dbReference>